<dbReference type="GO" id="GO:0003676">
    <property type="term" value="F:nucleic acid binding"/>
    <property type="evidence" value="ECO:0007669"/>
    <property type="project" value="InterPro"/>
</dbReference>
<dbReference type="Proteomes" id="UP000050761">
    <property type="component" value="Unassembled WGS sequence"/>
</dbReference>
<organism evidence="2 3">
    <name type="scientific">Heligmosomoides polygyrus</name>
    <name type="common">Parasitic roundworm</name>
    <dbReference type="NCBI Taxonomy" id="6339"/>
    <lineage>
        <taxon>Eukaryota</taxon>
        <taxon>Metazoa</taxon>
        <taxon>Ecdysozoa</taxon>
        <taxon>Nematoda</taxon>
        <taxon>Chromadorea</taxon>
        <taxon>Rhabditida</taxon>
        <taxon>Rhabditina</taxon>
        <taxon>Rhabditomorpha</taxon>
        <taxon>Strongyloidea</taxon>
        <taxon>Heligmosomidae</taxon>
        <taxon>Heligmosomoides</taxon>
    </lineage>
</organism>
<protein>
    <submittedName>
        <fullName evidence="3">Histone acetyltransferase</fullName>
    </submittedName>
</protein>
<proteinExistence type="predicted"/>
<gene>
    <name evidence="1" type="ORF">HPBE_LOCUS10574</name>
</gene>
<dbReference type="OrthoDB" id="415023at2759"/>
<name>A0A183FRT3_HELPZ</name>
<evidence type="ECO:0000313" key="2">
    <source>
        <dbReference type="Proteomes" id="UP000050761"/>
    </source>
</evidence>
<dbReference type="InterPro" id="IPR036397">
    <property type="entry name" value="RNaseH_sf"/>
</dbReference>
<accession>A0A3P8CLM1</accession>
<dbReference type="EMBL" id="UZAH01026808">
    <property type="protein sequence ID" value="VDO85555.1"/>
    <property type="molecule type" value="Genomic_DNA"/>
</dbReference>
<dbReference type="WBParaSite" id="HPBE_0001057301-mRNA-1">
    <property type="protein sequence ID" value="HPBE_0001057301-mRNA-1"/>
    <property type="gene ID" value="HPBE_0001057301"/>
</dbReference>
<reference evidence="1 2" key="1">
    <citation type="submission" date="2018-11" db="EMBL/GenBank/DDBJ databases">
        <authorList>
            <consortium name="Pathogen Informatics"/>
        </authorList>
    </citation>
    <scope>NUCLEOTIDE SEQUENCE [LARGE SCALE GENOMIC DNA]</scope>
</reference>
<dbReference type="AlphaFoldDB" id="A0A183FRT3"/>
<reference evidence="3" key="2">
    <citation type="submission" date="2019-09" db="UniProtKB">
        <authorList>
            <consortium name="WormBaseParasite"/>
        </authorList>
    </citation>
    <scope>IDENTIFICATION</scope>
</reference>
<keyword evidence="2" id="KW-1185">Reference proteome</keyword>
<evidence type="ECO:0000313" key="3">
    <source>
        <dbReference type="WBParaSite" id="HPBE_0001057301-mRNA-1"/>
    </source>
</evidence>
<evidence type="ECO:0000313" key="1">
    <source>
        <dbReference type="EMBL" id="VDO85555.1"/>
    </source>
</evidence>
<accession>A0A183FRT3</accession>
<dbReference type="Gene3D" id="3.30.420.10">
    <property type="entry name" value="Ribonuclease H-like superfamily/Ribonuclease H"/>
    <property type="match status" value="1"/>
</dbReference>
<sequence>MLELGCTKIRQSPYTPDIAPSDCHLLRSMDQFIYGRRFAEVDEVTTVVYDICRSKPTELHRDVNQSVHEKRRNLI</sequence>